<dbReference type="InterPro" id="IPR001661">
    <property type="entry name" value="Glyco_hydro_37"/>
</dbReference>
<dbReference type="SUPFAM" id="SSF48208">
    <property type="entry name" value="Six-hairpin glycosidases"/>
    <property type="match status" value="1"/>
</dbReference>
<dbReference type="WBParaSite" id="PDA_v2.g30062.t1">
    <property type="protein sequence ID" value="PDA_v2.g30062.t1"/>
    <property type="gene ID" value="PDA_v2.g30062"/>
</dbReference>
<accession>A0A914QK65</accession>
<dbReference type="Gene3D" id="1.50.10.10">
    <property type="match status" value="1"/>
</dbReference>
<dbReference type="GO" id="GO:0005993">
    <property type="term" value="P:trehalose catabolic process"/>
    <property type="evidence" value="ECO:0007669"/>
    <property type="project" value="TreeGrafter"/>
</dbReference>
<evidence type="ECO:0000313" key="6">
    <source>
        <dbReference type="WBParaSite" id="PDA_v2.g30062.t1"/>
    </source>
</evidence>
<evidence type="ECO:0000256" key="1">
    <source>
        <dbReference type="ARBA" id="ARBA00005615"/>
    </source>
</evidence>
<proteinExistence type="inferred from homology"/>
<evidence type="ECO:0000313" key="5">
    <source>
        <dbReference type="Proteomes" id="UP000887578"/>
    </source>
</evidence>
<reference evidence="6" key="1">
    <citation type="submission" date="2022-11" db="UniProtKB">
        <authorList>
            <consortium name="WormBaseParasite"/>
        </authorList>
    </citation>
    <scope>IDENTIFICATION</scope>
</reference>
<evidence type="ECO:0000256" key="4">
    <source>
        <dbReference type="ARBA" id="ARBA00030473"/>
    </source>
</evidence>
<comment type="similarity">
    <text evidence="1">Belongs to the glycosyl hydrolase 37 family.</text>
</comment>
<protein>
    <recommendedName>
        <fullName evidence="3">Trehalase</fullName>
        <ecNumber evidence="2">3.2.1.28</ecNumber>
    </recommendedName>
    <alternativeName>
        <fullName evidence="4">Alpha,alpha-trehalase</fullName>
    </alternativeName>
</protein>
<evidence type="ECO:0000256" key="2">
    <source>
        <dbReference type="ARBA" id="ARBA00012757"/>
    </source>
</evidence>
<organism evidence="5 6">
    <name type="scientific">Panagrolaimus davidi</name>
    <dbReference type="NCBI Taxonomy" id="227884"/>
    <lineage>
        <taxon>Eukaryota</taxon>
        <taxon>Metazoa</taxon>
        <taxon>Ecdysozoa</taxon>
        <taxon>Nematoda</taxon>
        <taxon>Chromadorea</taxon>
        <taxon>Rhabditida</taxon>
        <taxon>Tylenchina</taxon>
        <taxon>Panagrolaimomorpha</taxon>
        <taxon>Panagrolaimoidea</taxon>
        <taxon>Panagrolaimidae</taxon>
        <taxon>Panagrolaimus</taxon>
    </lineage>
</organism>
<dbReference type="AlphaFoldDB" id="A0A914QK65"/>
<dbReference type="GO" id="GO:0004555">
    <property type="term" value="F:alpha,alpha-trehalase activity"/>
    <property type="evidence" value="ECO:0007669"/>
    <property type="project" value="UniProtKB-EC"/>
</dbReference>
<sequence length="153" mass="17252">MVVEGLRKTDSPKLQQKAFEIAEKWVLSNYFVYTKTSNMWEKYNVNGSYPDAGSGGEYVVQSGFGWTNGAILDLLITYSDRMYFPQLNQVVAESKTIGEIQSQLDEIHTSDSMAQKQLDTKISSNSGYSVLTNLKFLALILCISRVFFHLTVI</sequence>
<dbReference type="EC" id="3.2.1.28" evidence="2"/>
<dbReference type="InterPro" id="IPR008928">
    <property type="entry name" value="6-hairpin_glycosidase_sf"/>
</dbReference>
<name>A0A914QK65_9BILA</name>
<dbReference type="Pfam" id="PF01204">
    <property type="entry name" value="Trehalase"/>
    <property type="match status" value="1"/>
</dbReference>
<dbReference type="Proteomes" id="UP000887578">
    <property type="component" value="Unplaced"/>
</dbReference>
<keyword evidence="5" id="KW-1185">Reference proteome</keyword>
<dbReference type="PANTHER" id="PTHR23403:SF5">
    <property type="entry name" value="TREHALASE"/>
    <property type="match status" value="1"/>
</dbReference>
<dbReference type="PANTHER" id="PTHR23403">
    <property type="entry name" value="TREHALASE"/>
    <property type="match status" value="1"/>
</dbReference>
<dbReference type="InterPro" id="IPR012341">
    <property type="entry name" value="6hp_glycosidase-like_sf"/>
</dbReference>
<evidence type="ECO:0000256" key="3">
    <source>
        <dbReference type="ARBA" id="ARBA00019905"/>
    </source>
</evidence>